<comment type="caution">
    <text evidence="1">The sequence shown here is derived from an EMBL/GenBank/DDBJ whole genome shotgun (WGS) entry which is preliminary data.</text>
</comment>
<gene>
    <name evidence="1" type="ORF">H8716_14440</name>
</gene>
<evidence type="ECO:0000313" key="2">
    <source>
        <dbReference type="Proteomes" id="UP000657421"/>
    </source>
</evidence>
<name>A0ABR7NCX3_9FIRM</name>
<dbReference type="SUPFAM" id="SSF52540">
    <property type="entry name" value="P-loop containing nucleoside triphosphate hydrolases"/>
    <property type="match status" value="1"/>
</dbReference>
<dbReference type="InterPro" id="IPR027417">
    <property type="entry name" value="P-loop_NTPase"/>
</dbReference>
<dbReference type="Pfam" id="PF13189">
    <property type="entry name" value="Cytidylate_kin2"/>
    <property type="match status" value="1"/>
</dbReference>
<dbReference type="Proteomes" id="UP000657421">
    <property type="component" value="Unassembled WGS sequence"/>
</dbReference>
<organism evidence="1 2">
    <name type="scientific">Jingyaoa shaoxingensis</name>
    <dbReference type="NCBI Taxonomy" id="2763671"/>
    <lineage>
        <taxon>Bacteria</taxon>
        <taxon>Bacillati</taxon>
        <taxon>Bacillota</taxon>
        <taxon>Clostridia</taxon>
        <taxon>Lachnospirales</taxon>
        <taxon>Lachnospiraceae</taxon>
        <taxon>Jingyaoa</taxon>
    </lineage>
</organism>
<dbReference type="EMBL" id="JACRSZ010000018">
    <property type="protein sequence ID" value="MBC8574256.1"/>
    <property type="molecule type" value="Genomic_DNA"/>
</dbReference>
<sequence>MNKVITISREYGAGGHSIGTKVAETLGIPFYDRDIVRATVEESGFEKKLIEKEEEDRSTGDDIWKKISSISSSYFNDSQDAIHEIQKAIIIKMAQKGPCVILGRCADVILKEAEIDTLNVFIHADELHRGVRVTELTGTKNATEIQKMLSKRDRARHNYYNHYSNGRKWGDSHNYDMTLDSGKLGYDLCVKLIVEAASEAEE</sequence>
<dbReference type="Gene3D" id="3.40.50.300">
    <property type="entry name" value="P-loop containing nucleotide triphosphate hydrolases"/>
    <property type="match status" value="1"/>
</dbReference>
<dbReference type="RefSeq" id="WP_249309750.1">
    <property type="nucleotide sequence ID" value="NZ_JACRSZ010000018.1"/>
</dbReference>
<proteinExistence type="predicted"/>
<evidence type="ECO:0000313" key="1">
    <source>
        <dbReference type="EMBL" id="MBC8574256.1"/>
    </source>
</evidence>
<protein>
    <submittedName>
        <fullName evidence="1">Cytidylate kinase-like family protein</fullName>
    </submittedName>
</protein>
<reference evidence="1 2" key="1">
    <citation type="submission" date="2020-08" db="EMBL/GenBank/DDBJ databases">
        <title>Genome public.</title>
        <authorList>
            <person name="Liu C."/>
            <person name="Sun Q."/>
        </authorList>
    </citation>
    <scope>NUCLEOTIDE SEQUENCE [LARGE SCALE GENOMIC DNA]</scope>
    <source>
        <strain evidence="1 2">NSJ-46</strain>
    </source>
</reference>
<accession>A0ABR7NCX3</accession>
<keyword evidence="2" id="KW-1185">Reference proteome</keyword>